<dbReference type="OrthoDB" id="2434664at2759"/>
<keyword evidence="4" id="KW-1185">Reference proteome</keyword>
<reference evidence="4" key="1">
    <citation type="journal article" date="2012" name="Science">
        <title>The Paleozoic origin of enzymatic lignin decomposition reconstructed from 31 fungal genomes.</title>
        <authorList>
            <person name="Floudas D."/>
            <person name="Binder M."/>
            <person name="Riley R."/>
            <person name="Barry K."/>
            <person name="Blanchette R.A."/>
            <person name="Henrissat B."/>
            <person name="Martinez A.T."/>
            <person name="Otillar R."/>
            <person name="Spatafora J.W."/>
            <person name="Yadav J.S."/>
            <person name="Aerts A."/>
            <person name="Benoit I."/>
            <person name="Boyd A."/>
            <person name="Carlson A."/>
            <person name="Copeland A."/>
            <person name="Coutinho P.M."/>
            <person name="de Vries R.P."/>
            <person name="Ferreira P."/>
            <person name="Findley K."/>
            <person name="Foster B."/>
            <person name="Gaskell J."/>
            <person name="Glotzer D."/>
            <person name="Gorecki P."/>
            <person name="Heitman J."/>
            <person name="Hesse C."/>
            <person name="Hori C."/>
            <person name="Igarashi K."/>
            <person name="Jurgens J.A."/>
            <person name="Kallen N."/>
            <person name="Kersten P."/>
            <person name="Kohler A."/>
            <person name="Kuees U."/>
            <person name="Kumar T.K.A."/>
            <person name="Kuo A."/>
            <person name="LaButti K."/>
            <person name="Larrondo L.F."/>
            <person name="Lindquist E."/>
            <person name="Ling A."/>
            <person name="Lombard V."/>
            <person name="Lucas S."/>
            <person name="Lundell T."/>
            <person name="Martin R."/>
            <person name="McLaughlin D.J."/>
            <person name="Morgenstern I."/>
            <person name="Morin E."/>
            <person name="Murat C."/>
            <person name="Nagy L.G."/>
            <person name="Nolan M."/>
            <person name="Ohm R.A."/>
            <person name="Patyshakuliyeva A."/>
            <person name="Rokas A."/>
            <person name="Ruiz-Duenas F.J."/>
            <person name="Sabat G."/>
            <person name="Salamov A."/>
            <person name="Samejima M."/>
            <person name="Schmutz J."/>
            <person name="Slot J.C."/>
            <person name="St John F."/>
            <person name="Stenlid J."/>
            <person name="Sun H."/>
            <person name="Sun S."/>
            <person name="Syed K."/>
            <person name="Tsang A."/>
            <person name="Wiebenga A."/>
            <person name="Young D."/>
            <person name="Pisabarro A."/>
            <person name="Eastwood D.C."/>
            <person name="Martin F."/>
            <person name="Cullen D."/>
            <person name="Grigoriev I.V."/>
            <person name="Hibbett D.S."/>
        </authorList>
    </citation>
    <scope>NUCLEOTIDE SEQUENCE [LARGE SCALE GENOMIC DNA]</scope>
    <source>
        <strain evidence="4">TFB10046</strain>
    </source>
</reference>
<keyword evidence="1" id="KW-1133">Transmembrane helix</keyword>
<dbReference type="Proteomes" id="UP000006514">
    <property type="component" value="Unassembled WGS sequence"/>
</dbReference>
<dbReference type="KEGG" id="adl:AURDEDRAFT_154600"/>
<name>J0LGD2_AURST</name>
<feature type="transmembrane region" description="Helical" evidence="1">
    <location>
        <begin position="44"/>
        <end position="65"/>
    </location>
</feature>
<feature type="chain" id="PRO_5003735768" evidence="2">
    <location>
        <begin position="21"/>
        <end position="929"/>
    </location>
</feature>
<protein>
    <submittedName>
        <fullName evidence="3">Uncharacterized protein</fullName>
    </submittedName>
</protein>
<feature type="transmembrane region" description="Helical" evidence="1">
    <location>
        <begin position="574"/>
        <end position="593"/>
    </location>
</feature>
<dbReference type="AlphaFoldDB" id="J0LGD2"/>
<evidence type="ECO:0000313" key="3">
    <source>
        <dbReference type="EMBL" id="EJD36540.1"/>
    </source>
</evidence>
<feature type="transmembrane region" description="Helical" evidence="1">
    <location>
        <begin position="85"/>
        <end position="107"/>
    </location>
</feature>
<gene>
    <name evidence="3" type="ORF">AURDEDRAFT_154600</name>
</gene>
<dbReference type="InParanoid" id="J0LGD2"/>
<dbReference type="eggNOG" id="ENOG502SHTG">
    <property type="taxonomic scope" value="Eukaryota"/>
</dbReference>
<keyword evidence="1" id="KW-0472">Membrane</keyword>
<evidence type="ECO:0000256" key="2">
    <source>
        <dbReference type="SAM" id="SignalP"/>
    </source>
</evidence>
<proteinExistence type="predicted"/>
<feature type="transmembrane region" description="Helical" evidence="1">
    <location>
        <begin position="113"/>
        <end position="132"/>
    </location>
</feature>
<organism evidence="3 4">
    <name type="scientific">Auricularia subglabra (strain TFB-10046 / SS5)</name>
    <name type="common">White-rot fungus</name>
    <name type="synonym">Auricularia delicata (strain TFB10046)</name>
    <dbReference type="NCBI Taxonomy" id="717982"/>
    <lineage>
        <taxon>Eukaryota</taxon>
        <taxon>Fungi</taxon>
        <taxon>Dikarya</taxon>
        <taxon>Basidiomycota</taxon>
        <taxon>Agaricomycotina</taxon>
        <taxon>Agaricomycetes</taxon>
        <taxon>Auriculariales</taxon>
        <taxon>Auriculariaceae</taxon>
        <taxon>Auricularia</taxon>
    </lineage>
</organism>
<evidence type="ECO:0000313" key="4">
    <source>
        <dbReference type="Proteomes" id="UP000006514"/>
    </source>
</evidence>
<evidence type="ECO:0000256" key="1">
    <source>
        <dbReference type="SAM" id="Phobius"/>
    </source>
</evidence>
<sequence>MAPLSRIGLCLVAAVASAFAAPVYSVLAARGPGAATVASPVIRWVAVGIAAVLAILQGVIAALTAQCSASRWWTVRFWILRNEHLYWTVVVLFLCASVGLNVAFIIQSGSDESTSLLVTAATIGVVTYQYLITSWSQARFRHAWWLAWTGRSRTRIQDALAVWLQVDEEDALSRAARVIPSPIERGAVVLGAWNARRKQVLADPTDILRAFAKAPLRPLSAKEVPPYAASTTFGQTFPDLALDGVKHVIPGVSLLWGGEGSFFARRVSRAIESIDGDMWARIAAGDGSYIMRWAALSHGILGRNKGLAPHLLVAIGLDGPGQLTVFEEHSSLGPRPAKTKRSFVKEHMASIYGGLTAEFRLLATELALLLEDVGPSRIEDWLKQDCEHQDWQLSCSQRDSPATGRVLYRLSYLAMVASLNFGRRDDHVPYLRPEAMIASALGGRLEEGWLPPTSPQWLSRIAREERANPGCREWLTRVQLDAVVPTNASTDTCKEPTMADAGFVLSGIPVSWALEGPGACACVLLLSLNAFTVNTGWWTLRFHVFRHEHLLWSAIELALLLSFTLSSSSLAHRGILTAAIIAVAYFALIPAWSDAFFRRVFWKAWTGRSRTRIQSPIAPGLNASPDAVARAANVAALSPSERGLLLTEFSRGIVADPTAILRVLSGEAGRMTTAAPAGTATALGFVYPTLTTSGGFELRGTSLLWGPPHYKRRVSRAVIAVDGDMWARIARGGSAAYVLSWAAVAHGILGRNKGLNPTALSACGLDGAGALARFEHASALGTRSAKTKRSIVREHMLHMYGALGEAYVLMAAELALLIEDAGPARVAHWLDAECEQQDPTIALVVPEALRGVHYRLHYVTMLASLNFGSGCHCLRPELIILKHLGGRLLEHEVSWSWMEKQHERLDAERRENPGCEPWLKEIESFSARQ</sequence>
<keyword evidence="1" id="KW-0812">Transmembrane</keyword>
<dbReference type="EMBL" id="JH687859">
    <property type="protein sequence ID" value="EJD36540.1"/>
    <property type="molecule type" value="Genomic_DNA"/>
</dbReference>
<accession>J0LGD2</accession>
<feature type="signal peptide" evidence="2">
    <location>
        <begin position="1"/>
        <end position="20"/>
    </location>
</feature>
<keyword evidence="2" id="KW-0732">Signal</keyword>